<evidence type="ECO:0000313" key="2">
    <source>
        <dbReference type="EMBL" id="VDO26836.1"/>
    </source>
</evidence>
<accession>A0A0R3QQN6</accession>
<organism evidence="4">
    <name type="scientific">Brugia timori</name>
    <dbReference type="NCBI Taxonomy" id="42155"/>
    <lineage>
        <taxon>Eukaryota</taxon>
        <taxon>Metazoa</taxon>
        <taxon>Ecdysozoa</taxon>
        <taxon>Nematoda</taxon>
        <taxon>Chromadorea</taxon>
        <taxon>Rhabditida</taxon>
        <taxon>Spirurina</taxon>
        <taxon>Spiruromorpha</taxon>
        <taxon>Filarioidea</taxon>
        <taxon>Onchocercidae</taxon>
        <taxon>Brugia</taxon>
    </lineage>
</organism>
<dbReference type="AlphaFoldDB" id="A0A0R3QQN6"/>
<name>A0A0R3QQN6_9BILA</name>
<sequence>MCVCVYYAIALAIVKSDCEMEGKEKGMDRWVNEWVKDGVTGGGGDGGGGGGGGGTGQLDFTDPFGKSLKTKQQSVVSHANIFGLFIVD</sequence>
<feature type="region of interest" description="Disordered" evidence="1">
    <location>
        <begin position="39"/>
        <end position="58"/>
    </location>
</feature>
<keyword evidence="3" id="KW-1185">Reference proteome</keyword>
<evidence type="ECO:0000313" key="3">
    <source>
        <dbReference type="Proteomes" id="UP000280834"/>
    </source>
</evidence>
<dbReference type="EMBL" id="UZAG01016221">
    <property type="protein sequence ID" value="VDO26836.1"/>
    <property type="molecule type" value="Genomic_DNA"/>
</dbReference>
<gene>
    <name evidence="2" type="ORF">BTMF_LOCUS8072</name>
</gene>
<dbReference type="WBParaSite" id="BTMF_0001002101-mRNA-1">
    <property type="protein sequence ID" value="BTMF_0001002101-mRNA-1"/>
    <property type="gene ID" value="BTMF_0001002101"/>
</dbReference>
<reference evidence="2 3" key="2">
    <citation type="submission" date="2018-11" db="EMBL/GenBank/DDBJ databases">
        <authorList>
            <consortium name="Pathogen Informatics"/>
        </authorList>
    </citation>
    <scope>NUCLEOTIDE SEQUENCE [LARGE SCALE GENOMIC DNA]</scope>
</reference>
<dbReference type="Proteomes" id="UP000280834">
    <property type="component" value="Unassembled WGS sequence"/>
</dbReference>
<evidence type="ECO:0000256" key="1">
    <source>
        <dbReference type="SAM" id="MobiDB-lite"/>
    </source>
</evidence>
<evidence type="ECO:0000313" key="4">
    <source>
        <dbReference type="WBParaSite" id="BTMF_0001002101-mRNA-1"/>
    </source>
</evidence>
<proteinExistence type="predicted"/>
<reference evidence="4" key="1">
    <citation type="submission" date="2017-02" db="UniProtKB">
        <authorList>
            <consortium name="WormBaseParasite"/>
        </authorList>
    </citation>
    <scope>IDENTIFICATION</scope>
</reference>
<protein>
    <submittedName>
        <fullName evidence="4">Secreted protein</fullName>
    </submittedName>
</protein>
<feature type="compositionally biased region" description="Gly residues" evidence="1">
    <location>
        <begin position="39"/>
        <end position="56"/>
    </location>
</feature>